<sequence>ALVLFLATLRAISTTAFLAGAGVVATRRGVITDQGRRCLAELSMNVLMPALLFTSLVKCEHGLRCPPVSQLISECWCLFVLPLLVVSCGMVLGKCVAVVTRCPSNFSQACVGAVAFGNSTGLTITLLEVLSPELLRAGVVKVDPLKFLPVYLLLYPLLQWTLGSFLFGLSDARKVDPGAPSPNLTVDVEKQDQAVPPLPPSVSLTSMTSMTSSMMRSFAGSLSSFGLPQDMLLASEPDMAPPEMPHLACTTMTTMALADMRNNNDNDSNNKHQILEPAALVAGLLHLHLQQQQQQQQQQQLSSAPNSSALRGGSILPLPPLATVVEGQGQSFSKSSSGRSSSSPSRMSTGLSSQGGPTVQGLQSQGRCCSCWWRVYGIVRKIIRNALVPPVIGAALGMTVALIGPLRLLFVDVSGSEDATFLSFAFKGLKIIGGASVPVNMLVLGSNLAKGCNFKAVPLSTNLGIIFTKTIGLPVVMALLIGVISRSRPATDPAVWLVAIVVSCTPTANNIMVMVELSGQHKESMTTSIFSQYLAAPFTLTLVLTTYIMLLQTSWYLGS</sequence>
<dbReference type="PANTHER" id="PTHR31419">
    <property type="entry name" value="PROTEIN PIN-LIKES 2"/>
    <property type="match status" value="1"/>
</dbReference>
<feature type="transmembrane region" description="Helical" evidence="6">
    <location>
        <begin position="529"/>
        <end position="550"/>
    </location>
</feature>
<evidence type="ECO:0000256" key="4">
    <source>
        <dbReference type="ARBA" id="ARBA00023136"/>
    </source>
</evidence>
<feature type="transmembrane region" description="Helical" evidence="6">
    <location>
        <begin position="38"/>
        <end position="56"/>
    </location>
</feature>
<feature type="transmembrane region" description="Helical" evidence="6">
    <location>
        <begin position="150"/>
        <end position="169"/>
    </location>
</feature>
<evidence type="ECO:0000256" key="2">
    <source>
        <dbReference type="ARBA" id="ARBA00022692"/>
    </source>
</evidence>
<keyword evidence="4 6" id="KW-0472">Membrane</keyword>
<feature type="transmembrane region" description="Helical" evidence="6">
    <location>
        <begin position="76"/>
        <end position="97"/>
    </location>
</feature>
<feature type="transmembrane region" description="Helical" evidence="6">
    <location>
        <begin position="6"/>
        <end position="26"/>
    </location>
</feature>
<dbReference type="GO" id="GO:0016020">
    <property type="term" value="C:membrane"/>
    <property type="evidence" value="ECO:0007669"/>
    <property type="project" value="UniProtKB-SubCell"/>
</dbReference>
<dbReference type="Proteomes" id="UP000654075">
    <property type="component" value="Unassembled WGS sequence"/>
</dbReference>
<organism evidence="7 8">
    <name type="scientific">Polarella glacialis</name>
    <name type="common">Dinoflagellate</name>
    <dbReference type="NCBI Taxonomy" id="89957"/>
    <lineage>
        <taxon>Eukaryota</taxon>
        <taxon>Sar</taxon>
        <taxon>Alveolata</taxon>
        <taxon>Dinophyceae</taxon>
        <taxon>Suessiales</taxon>
        <taxon>Suessiaceae</taxon>
        <taxon>Polarella</taxon>
    </lineage>
</organism>
<dbReference type="AlphaFoldDB" id="A0A813HJU4"/>
<evidence type="ECO:0000313" key="7">
    <source>
        <dbReference type="EMBL" id="CAE8638485.1"/>
    </source>
</evidence>
<feature type="non-terminal residue" evidence="7">
    <location>
        <position position="559"/>
    </location>
</feature>
<feature type="compositionally biased region" description="Polar residues" evidence="5">
    <location>
        <begin position="354"/>
        <end position="363"/>
    </location>
</feature>
<feature type="transmembrane region" description="Helical" evidence="6">
    <location>
        <begin position="109"/>
        <end position="130"/>
    </location>
</feature>
<feature type="transmembrane region" description="Helical" evidence="6">
    <location>
        <begin position="496"/>
        <end position="517"/>
    </location>
</feature>
<dbReference type="PANTHER" id="PTHR31419:SF1">
    <property type="entry name" value="PROTEIN PIN-LIKES 6"/>
    <property type="match status" value="1"/>
</dbReference>
<feature type="transmembrane region" description="Helical" evidence="6">
    <location>
        <begin position="387"/>
        <end position="411"/>
    </location>
</feature>
<dbReference type="EMBL" id="CAJNNV010031976">
    <property type="protein sequence ID" value="CAE8638485.1"/>
    <property type="molecule type" value="Genomic_DNA"/>
</dbReference>
<keyword evidence="3 6" id="KW-1133">Transmembrane helix</keyword>
<dbReference type="OrthoDB" id="191139at2759"/>
<proteinExistence type="predicted"/>
<dbReference type="OMA" id="MAITVCK"/>
<evidence type="ECO:0000256" key="6">
    <source>
        <dbReference type="SAM" id="Phobius"/>
    </source>
</evidence>
<gene>
    <name evidence="7" type="ORF">PGLA1383_LOCUS53658</name>
</gene>
<evidence type="ECO:0000313" key="8">
    <source>
        <dbReference type="Proteomes" id="UP000654075"/>
    </source>
</evidence>
<accession>A0A813HJU4</accession>
<feature type="compositionally biased region" description="Low complexity" evidence="5">
    <location>
        <begin position="331"/>
        <end position="352"/>
    </location>
</feature>
<feature type="transmembrane region" description="Helical" evidence="6">
    <location>
        <begin position="431"/>
        <end position="449"/>
    </location>
</feature>
<reference evidence="7" key="1">
    <citation type="submission" date="2021-02" db="EMBL/GenBank/DDBJ databases">
        <authorList>
            <person name="Dougan E. K."/>
            <person name="Rhodes N."/>
            <person name="Thang M."/>
            <person name="Chan C."/>
        </authorList>
    </citation>
    <scope>NUCLEOTIDE SEQUENCE</scope>
</reference>
<keyword evidence="8" id="KW-1185">Reference proteome</keyword>
<evidence type="ECO:0000256" key="3">
    <source>
        <dbReference type="ARBA" id="ARBA00022989"/>
    </source>
</evidence>
<protein>
    <submittedName>
        <fullName evidence="7">Uncharacterized protein</fullName>
    </submittedName>
</protein>
<evidence type="ECO:0000256" key="1">
    <source>
        <dbReference type="ARBA" id="ARBA00004141"/>
    </source>
</evidence>
<dbReference type="InterPro" id="IPR004776">
    <property type="entry name" value="Mem_transp_PIN-like"/>
</dbReference>
<evidence type="ECO:0000256" key="5">
    <source>
        <dbReference type="SAM" id="MobiDB-lite"/>
    </source>
</evidence>
<dbReference type="Pfam" id="PF03547">
    <property type="entry name" value="Mem_trans"/>
    <property type="match status" value="1"/>
</dbReference>
<comment type="subcellular location">
    <subcellularLocation>
        <location evidence="1">Membrane</location>
        <topology evidence="1">Multi-pass membrane protein</topology>
    </subcellularLocation>
</comment>
<dbReference type="InterPro" id="IPR039305">
    <property type="entry name" value="PILS2/6"/>
</dbReference>
<comment type="caution">
    <text evidence="7">The sequence shown here is derived from an EMBL/GenBank/DDBJ whole genome shotgun (WGS) entry which is preliminary data.</text>
</comment>
<name>A0A813HJU4_POLGL</name>
<keyword evidence="2 6" id="KW-0812">Transmembrane</keyword>
<feature type="transmembrane region" description="Helical" evidence="6">
    <location>
        <begin position="461"/>
        <end position="484"/>
    </location>
</feature>
<dbReference type="GO" id="GO:0055085">
    <property type="term" value="P:transmembrane transport"/>
    <property type="evidence" value="ECO:0007669"/>
    <property type="project" value="InterPro"/>
</dbReference>
<feature type="region of interest" description="Disordered" evidence="5">
    <location>
        <begin position="327"/>
        <end position="363"/>
    </location>
</feature>